<reference evidence="7" key="1">
    <citation type="submission" date="2022-12" db="EMBL/GenBank/DDBJ databases">
        <title>Description and comparative metabolic analysis of Aerococcus sp. nov., isolated from the feces of a pig.</title>
        <authorList>
            <person name="Chang Y.-H."/>
        </authorList>
    </citation>
    <scope>NUCLEOTIDE SEQUENCE</scope>
    <source>
        <strain evidence="7">YH-aer222</strain>
    </source>
</reference>
<organism evidence="7 8">
    <name type="scientific">Aerococcus kribbianus</name>
    <dbReference type="NCBI Taxonomy" id="2999064"/>
    <lineage>
        <taxon>Bacteria</taxon>
        <taxon>Bacillati</taxon>
        <taxon>Bacillota</taxon>
        <taxon>Bacilli</taxon>
        <taxon>Lactobacillales</taxon>
        <taxon>Aerococcaceae</taxon>
        <taxon>Aerococcus</taxon>
    </lineage>
</organism>
<feature type="transmembrane region" description="Helical" evidence="6">
    <location>
        <begin position="207"/>
        <end position="228"/>
    </location>
</feature>
<keyword evidence="2" id="KW-1003">Cell membrane</keyword>
<dbReference type="Pfam" id="PF03631">
    <property type="entry name" value="Virul_fac_BrkB"/>
    <property type="match status" value="1"/>
</dbReference>
<gene>
    <name evidence="7" type="ORF">OW157_01775</name>
</gene>
<feature type="transmembrane region" description="Helical" evidence="6">
    <location>
        <begin position="129"/>
        <end position="156"/>
    </location>
</feature>
<dbReference type="PANTHER" id="PTHR30213">
    <property type="entry name" value="INNER MEMBRANE PROTEIN YHJD"/>
    <property type="match status" value="1"/>
</dbReference>
<protein>
    <submittedName>
        <fullName evidence="7">YihY/virulence factor BrkB family protein</fullName>
    </submittedName>
</protein>
<dbReference type="EMBL" id="JAPRFR010000001">
    <property type="protein sequence ID" value="MCZ0725293.1"/>
    <property type="molecule type" value="Genomic_DNA"/>
</dbReference>
<dbReference type="GO" id="GO:0005886">
    <property type="term" value="C:plasma membrane"/>
    <property type="evidence" value="ECO:0007669"/>
    <property type="project" value="UniProtKB-SubCell"/>
</dbReference>
<keyword evidence="3 6" id="KW-0812">Transmembrane</keyword>
<sequence>MNFKKIQVRLPIVMDSVTQANVAGSAAEMSYYLLLALFPTLLMVANVIPLLPLDQDMVVSLFQEFLPEQISALLVPTLESYLSNSHPEIVSVGFILSIWSASVAFNTLQNVLNRVYAVNNTTNFFITRALSFLLALALVVAVGLMSIIFVFGQTILESLSPMFPISEEILSIFSSLRWPVLLVVLLLMFIYIYQFIPQHHYKLVHNLPGAIVASLLMLLLSSFFSLYVQYFGGTSVSNGTIGVFIVLMLFLYFSAMVIVIGALLNQIIYQLTHMEEFMVEPKPARYYQSDNYQTLYEHEIYRGNLPRSNSFKEE</sequence>
<comment type="caution">
    <text evidence="7">The sequence shown here is derived from an EMBL/GenBank/DDBJ whole genome shotgun (WGS) entry which is preliminary data.</text>
</comment>
<name>A0A9X3JD06_9LACT</name>
<accession>A0A9X3JD06</accession>
<dbReference type="PIRSF" id="PIRSF035875">
    <property type="entry name" value="RNase_BN"/>
    <property type="match status" value="1"/>
</dbReference>
<proteinExistence type="predicted"/>
<dbReference type="RefSeq" id="WP_268751616.1">
    <property type="nucleotide sequence ID" value="NZ_JAPRFQ010000001.1"/>
</dbReference>
<evidence type="ECO:0000256" key="5">
    <source>
        <dbReference type="ARBA" id="ARBA00023136"/>
    </source>
</evidence>
<feature type="transmembrane region" description="Helical" evidence="6">
    <location>
        <begin position="31"/>
        <end position="51"/>
    </location>
</feature>
<evidence type="ECO:0000313" key="7">
    <source>
        <dbReference type="EMBL" id="MCZ0725293.1"/>
    </source>
</evidence>
<dbReference type="InterPro" id="IPR017039">
    <property type="entry name" value="Virul_fac_BrkB"/>
</dbReference>
<feature type="transmembrane region" description="Helical" evidence="6">
    <location>
        <begin position="176"/>
        <end position="195"/>
    </location>
</feature>
<dbReference type="Proteomes" id="UP001146670">
    <property type="component" value="Unassembled WGS sequence"/>
</dbReference>
<evidence type="ECO:0000256" key="3">
    <source>
        <dbReference type="ARBA" id="ARBA00022692"/>
    </source>
</evidence>
<evidence type="ECO:0000256" key="2">
    <source>
        <dbReference type="ARBA" id="ARBA00022475"/>
    </source>
</evidence>
<dbReference type="NCBIfam" id="TIGR00765">
    <property type="entry name" value="yihY_not_rbn"/>
    <property type="match status" value="1"/>
</dbReference>
<keyword evidence="8" id="KW-1185">Reference proteome</keyword>
<evidence type="ECO:0000313" key="8">
    <source>
        <dbReference type="Proteomes" id="UP001146670"/>
    </source>
</evidence>
<dbReference type="PANTHER" id="PTHR30213:SF0">
    <property type="entry name" value="UPF0761 MEMBRANE PROTEIN YIHY"/>
    <property type="match status" value="1"/>
</dbReference>
<keyword evidence="5 6" id="KW-0472">Membrane</keyword>
<dbReference type="AlphaFoldDB" id="A0A9X3JD06"/>
<feature type="transmembrane region" description="Helical" evidence="6">
    <location>
        <begin position="240"/>
        <end position="264"/>
    </location>
</feature>
<keyword evidence="4 6" id="KW-1133">Transmembrane helix</keyword>
<comment type="subcellular location">
    <subcellularLocation>
        <location evidence="1">Cell membrane</location>
        <topology evidence="1">Multi-pass membrane protein</topology>
    </subcellularLocation>
</comment>
<evidence type="ECO:0000256" key="6">
    <source>
        <dbReference type="SAM" id="Phobius"/>
    </source>
</evidence>
<evidence type="ECO:0000256" key="1">
    <source>
        <dbReference type="ARBA" id="ARBA00004651"/>
    </source>
</evidence>
<evidence type="ECO:0000256" key="4">
    <source>
        <dbReference type="ARBA" id="ARBA00022989"/>
    </source>
</evidence>
<feature type="transmembrane region" description="Helical" evidence="6">
    <location>
        <begin position="89"/>
        <end position="108"/>
    </location>
</feature>